<gene>
    <name evidence="1" type="ORF">D0T11_19120</name>
</gene>
<accession>A0A418QM78</accession>
<dbReference type="InterPro" id="IPR026350">
    <property type="entry name" value="GxxExxY"/>
</dbReference>
<keyword evidence="2" id="KW-1185">Reference proteome</keyword>
<dbReference type="Pfam" id="PF13366">
    <property type="entry name" value="PDDEXK_3"/>
    <property type="match status" value="1"/>
</dbReference>
<dbReference type="EMBL" id="QYCN01000042">
    <property type="protein sequence ID" value="RIY06242.1"/>
    <property type="molecule type" value="Genomic_DNA"/>
</dbReference>
<dbReference type="AlphaFoldDB" id="A0A418QM78"/>
<sequence length="133" mass="15271">MSLDSRFNHITEKIIGAAFQVHRKMGAGFQEVIYQRCLAIELEKTGLVFAREVSMPLYYDGHNVGLRRVDFLVEENVLVELKALSEITNTHFAQIINYLNAYQLEVGLLLNFGEPSLRIKRFVKSQQANKLNQ</sequence>
<name>A0A418QM78_9BACT</name>
<comment type="caution">
    <text evidence="1">The sequence shown here is derived from an EMBL/GenBank/DDBJ whole genome shotgun (WGS) entry which is preliminary data.</text>
</comment>
<evidence type="ECO:0000313" key="2">
    <source>
        <dbReference type="Proteomes" id="UP000284250"/>
    </source>
</evidence>
<dbReference type="NCBIfam" id="TIGR04256">
    <property type="entry name" value="GxxExxY"/>
    <property type="match status" value="1"/>
</dbReference>
<evidence type="ECO:0000313" key="1">
    <source>
        <dbReference type="EMBL" id="RIY06242.1"/>
    </source>
</evidence>
<dbReference type="RefSeq" id="WP_119657419.1">
    <property type="nucleotide sequence ID" value="NZ_JBHUOI010000072.1"/>
</dbReference>
<reference evidence="1 2" key="2">
    <citation type="submission" date="2019-01" db="EMBL/GenBank/DDBJ databases">
        <title>Hymenobacter humicola sp. nov., isolated from soils in Antarctica.</title>
        <authorList>
            <person name="Sedlacek I."/>
            <person name="Holochova P."/>
            <person name="Kralova S."/>
            <person name="Pantucek R."/>
            <person name="Stankova E."/>
            <person name="Vrbovska V."/>
            <person name="Kristofova L."/>
            <person name="Svec P."/>
            <person name="Busse H.-J."/>
        </authorList>
    </citation>
    <scope>NUCLEOTIDE SEQUENCE [LARGE SCALE GENOMIC DNA]</scope>
    <source>
        <strain evidence="1 2">CCM 8852</strain>
    </source>
</reference>
<reference evidence="1 2" key="1">
    <citation type="submission" date="2018-09" db="EMBL/GenBank/DDBJ databases">
        <authorList>
            <person name="Zeman M."/>
            <person name="Pardy F."/>
        </authorList>
    </citation>
    <scope>NUCLEOTIDE SEQUENCE [LARGE SCALE GENOMIC DNA]</scope>
    <source>
        <strain evidence="1 2">CCM 8852</strain>
    </source>
</reference>
<protein>
    <submittedName>
        <fullName evidence="1">GxxExxY protein</fullName>
    </submittedName>
</protein>
<dbReference type="OrthoDB" id="9806869at2"/>
<proteinExistence type="predicted"/>
<dbReference type="Proteomes" id="UP000284250">
    <property type="component" value="Unassembled WGS sequence"/>
</dbReference>
<organism evidence="1 2">
    <name type="scientific">Hymenobacter rubripertinctus</name>
    <dbReference type="NCBI Taxonomy" id="2029981"/>
    <lineage>
        <taxon>Bacteria</taxon>
        <taxon>Pseudomonadati</taxon>
        <taxon>Bacteroidota</taxon>
        <taxon>Cytophagia</taxon>
        <taxon>Cytophagales</taxon>
        <taxon>Hymenobacteraceae</taxon>
        <taxon>Hymenobacter</taxon>
    </lineage>
</organism>